<name>A0ABY4CSD3_9BACL</name>
<organism evidence="1 2">
    <name type="scientific">Fodinisporobacter ferrooxydans</name>
    <dbReference type="NCBI Taxonomy" id="2901836"/>
    <lineage>
        <taxon>Bacteria</taxon>
        <taxon>Bacillati</taxon>
        <taxon>Bacillota</taxon>
        <taxon>Bacilli</taxon>
        <taxon>Bacillales</taxon>
        <taxon>Alicyclobacillaceae</taxon>
        <taxon>Fodinisporobacter</taxon>
    </lineage>
</organism>
<evidence type="ECO:0000313" key="1">
    <source>
        <dbReference type="EMBL" id="UOF90780.1"/>
    </source>
</evidence>
<proteinExistence type="predicted"/>
<protein>
    <submittedName>
        <fullName evidence="1">Uncharacterized protein</fullName>
    </submittedName>
</protein>
<accession>A0ABY4CSD3</accession>
<gene>
    <name evidence="1" type="ORF">LSG31_00410</name>
</gene>
<sequence>MAVREKDLTKRFVARSFNQLAKSAYGGNWSGVENYMAQLSKPLAKALATSAVPGFADGSNLVLQNLDSIMTSVLFTEDQLVKQRFIERVPSINPIFQWNRRNQYGSSRGTMAFAEGGIGPVGNGSWARNTAPVKFFGIQRGTTVIANLAGALGGMFDNPVEEEEYDGTMQLLGGVERALIWGNSTIVDSGGNDIFYDGFYRQLKANRPKNIIDMHGKPMTFDVISEIAALYAKAFVTSARNVGAFLSPDTIATLQLMKQQAERNNDMSSRDGGFAAGTPLDGYRTQIGWIPFIQDVFTEPVDNGRSPLTTADSGAPGAVTTVTAAVAAPGAGQTSNWQSGDAGTVYYTVGAFNAQGEAVGYLYTTGVNALANDVVTLTITNVTGALGYRIYRGTQSNGSDAQWIGEVAATGTATVPFVDDNSIMPGTDVGLFVEKSPQNLVMAQMAPLLKLPFAIQNTTIPFGLLYLHTLAIKAIERQFLVINIGRTGYTS</sequence>
<dbReference type="Proteomes" id="UP000830167">
    <property type="component" value="Chromosome"/>
</dbReference>
<evidence type="ECO:0000313" key="2">
    <source>
        <dbReference type="Proteomes" id="UP000830167"/>
    </source>
</evidence>
<reference evidence="1" key="1">
    <citation type="submission" date="2021-12" db="EMBL/GenBank/DDBJ databases">
        <title>Alicyclobacillaceae gen. nov., sp. nov., isolated from chalcocite enrichment system.</title>
        <authorList>
            <person name="Jiang Z."/>
        </authorList>
    </citation>
    <scope>NUCLEOTIDE SEQUENCE</scope>
    <source>
        <strain evidence="1">MYW30-H2</strain>
    </source>
</reference>
<dbReference type="RefSeq" id="WP_347437479.1">
    <property type="nucleotide sequence ID" value="NZ_CP089291.1"/>
</dbReference>
<dbReference type="EMBL" id="CP089291">
    <property type="protein sequence ID" value="UOF90780.1"/>
    <property type="molecule type" value="Genomic_DNA"/>
</dbReference>
<keyword evidence="2" id="KW-1185">Reference proteome</keyword>